<dbReference type="EMBL" id="MU005584">
    <property type="protein sequence ID" value="KAF2683467.1"/>
    <property type="molecule type" value="Genomic_DNA"/>
</dbReference>
<feature type="compositionally biased region" description="Basic and acidic residues" evidence="1">
    <location>
        <begin position="80"/>
        <end position="95"/>
    </location>
</feature>
<dbReference type="PANTHER" id="PTHR38116:SF1">
    <property type="entry name" value="BZIP DOMAIN-CONTAINING PROTEIN"/>
    <property type="match status" value="1"/>
</dbReference>
<accession>A0A6G1IYY6</accession>
<dbReference type="PANTHER" id="PTHR38116">
    <property type="entry name" value="CHROMOSOME 7, WHOLE GENOME SHOTGUN SEQUENCE"/>
    <property type="match status" value="1"/>
</dbReference>
<evidence type="ECO:0000256" key="1">
    <source>
        <dbReference type="SAM" id="MobiDB-lite"/>
    </source>
</evidence>
<dbReference type="Pfam" id="PF11905">
    <property type="entry name" value="DUF3425"/>
    <property type="match status" value="1"/>
</dbReference>
<name>A0A6G1IYY6_9PLEO</name>
<proteinExistence type="predicted"/>
<feature type="region of interest" description="Disordered" evidence="1">
    <location>
        <begin position="29"/>
        <end position="95"/>
    </location>
</feature>
<evidence type="ECO:0000313" key="3">
    <source>
        <dbReference type="Proteomes" id="UP000799291"/>
    </source>
</evidence>
<evidence type="ECO:0000313" key="2">
    <source>
        <dbReference type="EMBL" id="KAF2683467.1"/>
    </source>
</evidence>
<dbReference type="AlphaFoldDB" id="A0A6G1IYY6"/>
<dbReference type="OrthoDB" id="2245989at2759"/>
<dbReference type="InterPro" id="IPR021833">
    <property type="entry name" value="DUF3425"/>
</dbReference>
<reference evidence="2" key="1">
    <citation type="journal article" date="2020" name="Stud. Mycol.">
        <title>101 Dothideomycetes genomes: a test case for predicting lifestyles and emergence of pathogens.</title>
        <authorList>
            <person name="Haridas S."/>
            <person name="Albert R."/>
            <person name="Binder M."/>
            <person name="Bloem J."/>
            <person name="Labutti K."/>
            <person name="Salamov A."/>
            <person name="Andreopoulos B."/>
            <person name="Baker S."/>
            <person name="Barry K."/>
            <person name="Bills G."/>
            <person name="Bluhm B."/>
            <person name="Cannon C."/>
            <person name="Castanera R."/>
            <person name="Culley D."/>
            <person name="Daum C."/>
            <person name="Ezra D."/>
            <person name="Gonzalez J."/>
            <person name="Henrissat B."/>
            <person name="Kuo A."/>
            <person name="Liang C."/>
            <person name="Lipzen A."/>
            <person name="Lutzoni F."/>
            <person name="Magnuson J."/>
            <person name="Mondo S."/>
            <person name="Nolan M."/>
            <person name="Ohm R."/>
            <person name="Pangilinan J."/>
            <person name="Park H.-J."/>
            <person name="Ramirez L."/>
            <person name="Alfaro M."/>
            <person name="Sun H."/>
            <person name="Tritt A."/>
            <person name="Yoshinaga Y."/>
            <person name="Zwiers L.-H."/>
            <person name="Turgeon B."/>
            <person name="Goodwin S."/>
            <person name="Spatafora J."/>
            <person name="Crous P."/>
            <person name="Grigoriev I."/>
        </authorList>
    </citation>
    <scope>NUCLEOTIDE SEQUENCE</scope>
    <source>
        <strain evidence="2">CBS 122367</strain>
    </source>
</reference>
<dbReference type="Proteomes" id="UP000799291">
    <property type="component" value="Unassembled WGS sequence"/>
</dbReference>
<evidence type="ECO:0008006" key="4">
    <source>
        <dbReference type="Google" id="ProtNLM"/>
    </source>
</evidence>
<gene>
    <name evidence="2" type="ORF">K458DRAFT_390081</name>
</gene>
<sequence>MSATPDPEVKCSIELGGLAKRLDVRDLREDWTGVTNPVERRRLQNRLNQRARRSRARNEDAHVPPPTTASPRKRQKPKPAKVEKSSSDSSSTKDDPNVLTAIVRVGCLNNAPRVQALMKRFAEHAYTSYMERTPALEHLPLLVKYNVHSALAHNAELLGVTAECLDYEGISPFTKQGPMLGLTLRPKYADWPASLQPTKLQSSVEHHPWLDLFPWPRVRDNMLQAFERTNIGDEDELCHDVCDYDGKPSLVIWGSPWDPRSWECSTNFLKKWGWLLVGCAEIIEATNYWRAKRGEKLISPKYLAEAIRSSMPKQSSHTEL</sequence>
<keyword evidence="3" id="KW-1185">Reference proteome</keyword>
<organism evidence="2 3">
    <name type="scientific">Lentithecium fluviatile CBS 122367</name>
    <dbReference type="NCBI Taxonomy" id="1168545"/>
    <lineage>
        <taxon>Eukaryota</taxon>
        <taxon>Fungi</taxon>
        <taxon>Dikarya</taxon>
        <taxon>Ascomycota</taxon>
        <taxon>Pezizomycotina</taxon>
        <taxon>Dothideomycetes</taxon>
        <taxon>Pleosporomycetidae</taxon>
        <taxon>Pleosporales</taxon>
        <taxon>Massarineae</taxon>
        <taxon>Lentitheciaceae</taxon>
        <taxon>Lentithecium</taxon>
    </lineage>
</organism>
<protein>
    <recommendedName>
        <fullName evidence="4">BZIP domain-containing protein</fullName>
    </recommendedName>
</protein>